<evidence type="ECO:0000313" key="6">
    <source>
        <dbReference type="EMBL" id="MET3792083.1"/>
    </source>
</evidence>
<dbReference type="RefSeq" id="WP_354194741.1">
    <property type="nucleotide sequence ID" value="NZ_JBEPML010000006.1"/>
</dbReference>
<dbReference type="Gene3D" id="3.30.1360.40">
    <property type="match status" value="1"/>
</dbReference>
<dbReference type="Gene3D" id="2.40.100.10">
    <property type="entry name" value="Cyclophilin-like"/>
    <property type="match status" value="2"/>
</dbReference>
<comment type="caution">
    <text evidence="6">The sequence shown here is derived from an EMBL/GenBank/DDBJ whole genome shotgun (WGS) entry which is preliminary data.</text>
</comment>
<gene>
    <name evidence="6" type="ORF">ABID37_002293</name>
</gene>
<feature type="domain" description="Carboxyltransferase" evidence="4">
    <location>
        <begin position="5"/>
        <end position="195"/>
    </location>
</feature>
<dbReference type="SMART" id="SM00797">
    <property type="entry name" value="AHS2"/>
    <property type="match status" value="1"/>
</dbReference>
<keyword evidence="2" id="KW-0378">Hydrolase</keyword>
<evidence type="ECO:0000256" key="3">
    <source>
        <dbReference type="ARBA" id="ARBA00022840"/>
    </source>
</evidence>
<evidence type="ECO:0000256" key="2">
    <source>
        <dbReference type="ARBA" id="ARBA00022801"/>
    </source>
</evidence>
<reference evidence="6 7" key="1">
    <citation type="submission" date="2024-06" db="EMBL/GenBank/DDBJ databases">
        <title>Genomic Encyclopedia of Type Strains, Phase IV (KMG-IV): sequencing the most valuable type-strain genomes for metagenomic binning, comparative biology and taxonomic classification.</title>
        <authorList>
            <person name="Goeker M."/>
        </authorList>
    </citation>
    <scope>NUCLEOTIDE SEQUENCE [LARGE SCALE GENOMIC DNA]</scope>
    <source>
        <strain evidence="6 7">DSM 27865</strain>
    </source>
</reference>
<accession>A0ABV2N2H9</accession>
<dbReference type="InterPro" id="IPR003833">
    <property type="entry name" value="CT_C_D"/>
</dbReference>
<proteinExistence type="predicted"/>
<dbReference type="GO" id="GO:0004860">
    <property type="term" value="F:protein kinase inhibitor activity"/>
    <property type="evidence" value="ECO:0007669"/>
    <property type="project" value="UniProtKB-KW"/>
</dbReference>
<dbReference type="NCBIfam" id="TIGR00724">
    <property type="entry name" value="urea_amlyse_rel"/>
    <property type="match status" value="1"/>
</dbReference>
<dbReference type="Proteomes" id="UP001549076">
    <property type="component" value="Unassembled WGS sequence"/>
</dbReference>
<feature type="domain" description="Carboxyltransferase" evidence="5">
    <location>
        <begin position="251"/>
        <end position="532"/>
    </location>
</feature>
<dbReference type="InterPro" id="IPR052708">
    <property type="entry name" value="PxpC"/>
</dbReference>
<organism evidence="6 7">
    <name type="scientific">Aquamicrobium terrae</name>
    <dbReference type="NCBI Taxonomy" id="1324945"/>
    <lineage>
        <taxon>Bacteria</taxon>
        <taxon>Pseudomonadati</taxon>
        <taxon>Pseudomonadota</taxon>
        <taxon>Alphaproteobacteria</taxon>
        <taxon>Hyphomicrobiales</taxon>
        <taxon>Phyllobacteriaceae</taxon>
        <taxon>Aquamicrobium</taxon>
    </lineage>
</organism>
<dbReference type="SMART" id="SM00796">
    <property type="entry name" value="AHS1"/>
    <property type="match status" value="1"/>
</dbReference>
<name>A0ABV2N2H9_9HYPH</name>
<dbReference type="Pfam" id="PF02682">
    <property type="entry name" value="CT_C_D"/>
    <property type="match status" value="1"/>
</dbReference>
<evidence type="ECO:0000256" key="1">
    <source>
        <dbReference type="ARBA" id="ARBA00022741"/>
    </source>
</evidence>
<dbReference type="PANTHER" id="PTHR43309:SF3">
    <property type="entry name" value="5-OXOPROLINASE SUBUNIT C"/>
    <property type="match status" value="1"/>
</dbReference>
<keyword evidence="6" id="KW-0649">Protein kinase inhibitor</keyword>
<dbReference type="EMBL" id="JBEPML010000006">
    <property type="protein sequence ID" value="MET3792083.1"/>
    <property type="molecule type" value="Genomic_DNA"/>
</dbReference>
<keyword evidence="1" id="KW-0547">Nucleotide-binding</keyword>
<dbReference type="Pfam" id="PF02626">
    <property type="entry name" value="CT_A_B"/>
    <property type="match status" value="1"/>
</dbReference>
<dbReference type="InterPro" id="IPR003778">
    <property type="entry name" value="CT_A_B"/>
</dbReference>
<evidence type="ECO:0000313" key="7">
    <source>
        <dbReference type="Proteomes" id="UP001549076"/>
    </source>
</evidence>
<sequence>MVERLRILPSGSDSILIELRGLEPTLRLLDHLRALEPEGIVEIIPAARTLMLRFDPAVTDRKRLTALLARTKLPARSERAAESFDIPVRYDGEDLGAVAEHLGWSVEELIRRHSEADYTVAFAGFAPGFAYLTSDDPDFEVPRRKSPRLRIPAGSVAVAGRFSGVYPGDSPGGWQLLGMTSVKMWDTSRPRAALLVPGDRVRFRNVTKGPGLVIPAPAPKSEPVRPREGLSVTRADRPALFQDMGRPGYADQGVGEAGPMDRGAALAVNRCLGNPRGAAVVEVLFGGFALRADRPVTLAVTGAPCPLTIRANGGSETHAPFARPFALDAGDRLELGTPERGMYSYLGLRGSFDAPLTLGSAATDTLSHIGPAPLQAGDRLPLANRPARAVDPDPPLPVPLPRVGDVVTVDVVPGPRADWFTEAGLAALATQDWLVTPESSRIGIRLSAETPIQRRDQGELASEATAKGAIQVPHSGQPVLFLADHPLTGGYPVIAVVARHHLDLAAQVPVGARIRFNPVAAFDPQEIKVAAAEGKA</sequence>
<dbReference type="PANTHER" id="PTHR43309">
    <property type="entry name" value="5-OXOPROLINASE SUBUNIT C"/>
    <property type="match status" value="1"/>
</dbReference>
<keyword evidence="7" id="KW-1185">Reference proteome</keyword>
<evidence type="ECO:0000259" key="4">
    <source>
        <dbReference type="SMART" id="SM00796"/>
    </source>
</evidence>
<dbReference type="SUPFAM" id="SSF50891">
    <property type="entry name" value="Cyclophilin-like"/>
    <property type="match status" value="2"/>
</dbReference>
<dbReference type="InterPro" id="IPR029000">
    <property type="entry name" value="Cyclophilin-like_dom_sf"/>
</dbReference>
<protein>
    <submittedName>
        <fullName evidence="6">KipI family sensor histidine kinase inhibitor</fullName>
    </submittedName>
</protein>
<keyword evidence="3" id="KW-0067">ATP-binding</keyword>
<dbReference type="SUPFAM" id="SSF160467">
    <property type="entry name" value="PH0987 N-terminal domain-like"/>
    <property type="match status" value="1"/>
</dbReference>
<evidence type="ECO:0000259" key="5">
    <source>
        <dbReference type="SMART" id="SM00797"/>
    </source>
</evidence>